<gene>
    <name evidence="2" type="ORF">N0F65_012952</name>
</gene>
<comment type="caution">
    <text evidence="2">The sequence shown here is derived from an EMBL/GenBank/DDBJ whole genome shotgun (WGS) entry which is preliminary data.</text>
</comment>
<accession>A0AAV2Z290</accession>
<dbReference type="EMBL" id="DAKRPA010000064">
    <property type="protein sequence ID" value="DBA00421.1"/>
    <property type="molecule type" value="Genomic_DNA"/>
</dbReference>
<feature type="region of interest" description="Disordered" evidence="1">
    <location>
        <begin position="58"/>
        <end position="110"/>
    </location>
</feature>
<reference evidence="2" key="2">
    <citation type="journal article" date="2023" name="Microbiol Resour">
        <title>Decontamination and Annotation of the Draft Genome Sequence of the Oomycete Lagenidium giganteum ARSEF 373.</title>
        <authorList>
            <person name="Morgan W.R."/>
            <person name="Tartar A."/>
        </authorList>
    </citation>
    <scope>NUCLEOTIDE SEQUENCE</scope>
    <source>
        <strain evidence="2">ARSEF 373</strain>
    </source>
</reference>
<feature type="compositionally biased region" description="Acidic residues" evidence="1">
    <location>
        <begin position="66"/>
        <end position="98"/>
    </location>
</feature>
<protein>
    <submittedName>
        <fullName evidence="2">Uncharacterized protein</fullName>
    </submittedName>
</protein>
<proteinExistence type="predicted"/>
<reference evidence="2" key="1">
    <citation type="submission" date="2022-11" db="EMBL/GenBank/DDBJ databases">
        <authorList>
            <person name="Morgan W.R."/>
            <person name="Tartar A."/>
        </authorList>
    </citation>
    <scope>NUCLEOTIDE SEQUENCE</scope>
    <source>
        <strain evidence="2">ARSEF 373</strain>
    </source>
</reference>
<keyword evidence="3" id="KW-1185">Reference proteome</keyword>
<sequence length="110" mass="12941">MTSVVIYRKRPNDDVSCRPTYQCARDPLYTPPSTEDIVQTKRTREGFRDTYNAHKRAKVCGGEQKEADEEVAQQEEEAEQEEEEEAAEEEQEIEEEEEKEKMKRLKSLQK</sequence>
<dbReference type="AlphaFoldDB" id="A0AAV2Z290"/>
<name>A0AAV2Z290_9STRA</name>
<evidence type="ECO:0000313" key="2">
    <source>
        <dbReference type="EMBL" id="DBA00421.1"/>
    </source>
</evidence>
<evidence type="ECO:0000313" key="3">
    <source>
        <dbReference type="Proteomes" id="UP001146120"/>
    </source>
</evidence>
<dbReference type="Proteomes" id="UP001146120">
    <property type="component" value="Unassembled WGS sequence"/>
</dbReference>
<organism evidence="2 3">
    <name type="scientific">Lagenidium giganteum</name>
    <dbReference type="NCBI Taxonomy" id="4803"/>
    <lineage>
        <taxon>Eukaryota</taxon>
        <taxon>Sar</taxon>
        <taxon>Stramenopiles</taxon>
        <taxon>Oomycota</taxon>
        <taxon>Peronosporomycetes</taxon>
        <taxon>Pythiales</taxon>
        <taxon>Pythiaceae</taxon>
    </lineage>
</organism>
<evidence type="ECO:0000256" key="1">
    <source>
        <dbReference type="SAM" id="MobiDB-lite"/>
    </source>
</evidence>